<dbReference type="Proteomes" id="UP001628078">
    <property type="component" value="Unassembled WGS sequence"/>
</dbReference>
<comment type="cofactor">
    <cofactor evidence="1 9">
        <name>Mg(2+)</name>
        <dbReference type="ChEBI" id="CHEBI:18420"/>
    </cofactor>
</comment>
<dbReference type="Pfam" id="PF01018">
    <property type="entry name" value="GTP1_OBG"/>
    <property type="match status" value="1"/>
</dbReference>
<dbReference type="SUPFAM" id="SSF82051">
    <property type="entry name" value="Obg GTP-binding protein N-terminal domain"/>
    <property type="match status" value="1"/>
</dbReference>
<dbReference type="NCBIfam" id="NF008956">
    <property type="entry name" value="PRK12299.1"/>
    <property type="match status" value="1"/>
</dbReference>
<dbReference type="Pfam" id="PF09269">
    <property type="entry name" value="DUF1967"/>
    <property type="match status" value="1"/>
</dbReference>
<gene>
    <name evidence="9 14" type="primary">obg</name>
    <name evidence="14" type="ORF">JCM31185_04550</name>
</gene>
<evidence type="ECO:0000259" key="11">
    <source>
        <dbReference type="PROSITE" id="PS51710"/>
    </source>
</evidence>
<feature type="binding site" evidence="9">
    <location>
        <begin position="166"/>
        <end position="173"/>
    </location>
    <ligand>
        <name>GTP</name>
        <dbReference type="ChEBI" id="CHEBI:37565"/>
    </ligand>
</feature>
<feature type="region of interest" description="Disordered" evidence="10">
    <location>
        <begin position="126"/>
        <end position="145"/>
    </location>
</feature>
<feature type="domain" description="OBG-type G" evidence="11">
    <location>
        <begin position="160"/>
        <end position="342"/>
    </location>
</feature>
<evidence type="ECO:0000256" key="9">
    <source>
        <dbReference type="HAMAP-Rule" id="MF_01454"/>
    </source>
</evidence>
<dbReference type="PROSITE" id="PS51883">
    <property type="entry name" value="OBG"/>
    <property type="match status" value="1"/>
</dbReference>
<evidence type="ECO:0000313" key="15">
    <source>
        <dbReference type="Proteomes" id="UP001628078"/>
    </source>
</evidence>
<dbReference type="InterPro" id="IPR014100">
    <property type="entry name" value="GTP-bd_Obg/CgtA"/>
</dbReference>
<keyword evidence="3 9" id="KW-0963">Cytoplasm</keyword>
<dbReference type="CDD" id="cd01898">
    <property type="entry name" value="Obg"/>
    <property type="match status" value="1"/>
</dbReference>
<dbReference type="InterPro" id="IPR045086">
    <property type="entry name" value="OBG_GTPase"/>
</dbReference>
<evidence type="ECO:0000313" key="14">
    <source>
        <dbReference type="EMBL" id="GKT05166.1"/>
    </source>
</evidence>
<dbReference type="PROSITE" id="PS00905">
    <property type="entry name" value="GTP1_OBG"/>
    <property type="match status" value="1"/>
</dbReference>
<dbReference type="PANTHER" id="PTHR11702:SF31">
    <property type="entry name" value="MITOCHONDRIAL RIBOSOME-ASSOCIATED GTPASE 2"/>
    <property type="match status" value="1"/>
</dbReference>
<dbReference type="InterPro" id="IPR031167">
    <property type="entry name" value="G_OBG"/>
</dbReference>
<evidence type="ECO:0000256" key="4">
    <source>
        <dbReference type="ARBA" id="ARBA00022723"/>
    </source>
</evidence>
<comment type="subcellular location">
    <subcellularLocation>
        <location evidence="9">Cytoplasm</location>
    </subcellularLocation>
</comment>
<feature type="binding site" evidence="9">
    <location>
        <position position="173"/>
    </location>
    <ligand>
        <name>Mg(2+)</name>
        <dbReference type="ChEBI" id="CHEBI:18420"/>
    </ligand>
</feature>
<dbReference type="NCBIfam" id="NF008955">
    <property type="entry name" value="PRK12297.1"/>
    <property type="match status" value="1"/>
</dbReference>
<comment type="caution">
    <text evidence="14">The sequence shown here is derived from an EMBL/GenBank/DDBJ whole genome shotgun (WGS) entry which is preliminary data.</text>
</comment>
<dbReference type="InterPro" id="IPR006074">
    <property type="entry name" value="GTP1-OBG_CS"/>
</dbReference>
<dbReference type="Gene3D" id="2.70.210.12">
    <property type="entry name" value="GTP1/OBG domain"/>
    <property type="match status" value="1"/>
</dbReference>
<feature type="domain" description="OCT" evidence="12">
    <location>
        <begin position="362"/>
        <end position="440"/>
    </location>
</feature>
<proteinExistence type="inferred from homology"/>
<dbReference type="NCBIfam" id="TIGR02729">
    <property type="entry name" value="Obg_CgtA"/>
    <property type="match status" value="1"/>
</dbReference>
<evidence type="ECO:0000256" key="8">
    <source>
        <dbReference type="ARBA" id="ARBA00023134"/>
    </source>
</evidence>
<feature type="domain" description="Obg" evidence="13">
    <location>
        <begin position="1"/>
        <end position="159"/>
    </location>
</feature>
<evidence type="ECO:0000256" key="6">
    <source>
        <dbReference type="ARBA" id="ARBA00022801"/>
    </source>
</evidence>
<comment type="subunit">
    <text evidence="9">Monomer.</text>
</comment>
<comment type="function">
    <text evidence="9">An essential GTPase which binds GTP, GDP and possibly (p)ppGpp with moderate affinity, with high nucleotide exchange rates and a fairly low GTP hydrolysis rate. Plays a role in control of the cell cycle, stress response, ribosome biogenesis and in those bacteria that undergo differentiation, in morphogenesis control.</text>
</comment>
<feature type="binding site" evidence="9">
    <location>
        <begin position="191"/>
        <end position="195"/>
    </location>
    <ligand>
        <name>GTP</name>
        <dbReference type="ChEBI" id="CHEBI:37565"/>
    </ligand>
</feature>
<evidence type="ECO:0000259" key="13">
    <source>
        <dbReference type="PROSITE" id="PS51883"/>
    </source>
</evidence>
<dbReference type="PROSITE" id="PS51710">
    <property type="entry name" value="G_OBG"/>
    <property type="match status" value="1"/>
</dbReference>
<dbReference type="InterPro" id="IPR006169">
    <property type="entry name" value="GTP1_OBG_dom"/>
</dbReference>
<evidence type="ECO:0000256" key="1">
    <source>
        <dbReference type="ARBA" id="ARBA00001946"/>
    </source>
</evidence>
<dbReference type="RefSeq" id="WP_407882421.1">
    <property type="nucleotide sequence ID" value="NZ_BQXO01000001.1"/>
</dbReference>
<dbReference type="EC" id="3.6.5.-" evidence="9"/>
<accession>A0ABQ5JL58</accession>
<dbReference type="PRINTS" id="PR00326">
    <property type="entry name" value="GTP1OBG"/>
</dbReference>
<evidence type="ECO:0000256" key="5">
    <source>
        <dbReference type="ARBA" id="ARBA00022741"/>
    </source>
</evidence>
<evidence type="ECO:0000259" key="12">
    <source>
        <dbReference type="PROSITE" id="PS51881"/>
    </source>
</evidence>
<dbReference type="HAMAP" id="MF_01454">
    <property type="entry name" value="GTPase_Obg"/>
    <property type="match status" value="1"/>
</dbReference>
<keyword evidence="6 9" id="KW-0378">Hydrolase</keyword>
<feature type="binding site" evidence="9">
    <location>
        <begin position="323"/>
        <end position="325"/>
    </location>
    <ligand>
        <name>GTP</name>
        <dbReference type="ChEBI" id="CHEBI:37565"/>
    </ligand>
</feature>
<dbReference type="SUPFAM" id="SSF102741">
    <property type="entry name" value="Obg GTP-binding protein C-terminal domain"/>
    <property type="match status" value="1"/>
</dbReference>
<dbReference type="InterPro" id="IPR006073">
    <property type="entry name" value="GTP-bd"/>
</dbReference>
<evidence type="ECO:0000256" key="7">
    <source>
        <dbReference type="ARBA" id="ARBA00022842"/>
    </source>
</evidence>
<keyword evidence="8 9" id="KW-0342">GTP-binding</keyword>
<protein>
    <recommendedName>
        <fullName evidence="9">GTPase Obg</fullName>
        <ecNumber evidence="9">3.6.5.-</ecNumber>
    </recommendedName>
    <alternativeName>
        <fullName evidence="9">GTP-binding protein Obg</fullName>
    </alternativeName>
</protein>
<keyword evidence="15" id="KW-1185">Reference proteome</keyword>
<dbReference type="InterPro" id="IPR036726">
    <property type="entry name" value="GTP1_OBG_dom_sf"/>
</dbReference>
<name>A0ABQ5JL58_9LACO</name>
<dbReference type="InterPro" id="IPR015349">
    <property type="entry name" value="OCT_dom"/>
</dbReference>
<dbReference type="NCBIfam" id="NF008954">
    <property type="entry name" value="PRK12296.1"/>
    <property type="match status" value="1"/>
</dbReference>
<keyword evidence="4 9" id="KW-0479">Metal-binding</keyword>
<keyword evidence="5 9" id="KW-0547">Nucleotide-binding</keyword>
<dbReference type="Pfam" id="PF01926">
    <property type="entry name" value="MMR_HSR1"/>
    <property type="match status" value="1"/>
</dbReference>
<feature type="binding site" evidence="9">
    <location>
        <position position="193"/>
    </location>
    <ligand>
        <name>Mg(2+)</name>
        <dbReference type="ChEBI" id="CHEBI:18420"/>
    </ligand>
</feature>
<evidence type="ECO:0000256" key="2">
    <source>
        <dbReference type="ARBA" id="ARBA00007699"/>
    </source>
</evidence>
<organism evidence="14 15">
    <name type="scientific">Furfurilactobacillus curtus</name>
    <dbReference type="NCBI Taxonomy" id="1746200"/>
    <lineage>
        <taxon>Bacteria</taxon>
        <taxon>Bacillati</taxon>
        <taxon>Bacillota</taxon>
        <taxon>Bacilli</taxon>
        <taxon>Lactobacillales</taxon>
        <taxon>Lactobacillaceae</taxon>
        <taxon>Furfurilactobacillus</taxon>
    </lineage>
</organism>
<dbReference type="SUPFAM" id="SSF52540">
    <property type="entry name" value="P-loop containing nucleoside triphosphate hydrolases"/>
    <property type="match status" value="1"/>
</dbReference>
<dbReference type="PANTHER" id="PTHR11702">
    <property type="entry name" value="DEVELOPMENTALLY REGULATED GTP-BINDING PROTEIN-RELATED"/>
    <property type="match status" value="1"/>
</dbReference>
<dbReference type="InterPro" id="IPR036346">
    <property type="entry name" value="GTP-bd_prot_GTP1/OBG_C_sf"/>
</dbReference>
<dbReference type="Gene3D" id="3.30.300.350">
    <property type="entry name" value="GTP-binding protein OBG, C-terminal domain"/>
    <property type="match status" value="1"/>
</dbReference>
<dbReference type="NCBIfam" id="TIGR03595">
    <property type="entry name" value="Obg_CgtA_exten"/>
    <property type="match status" value="1"/>
</dbReference>
<reference evidence="14 15" key="1">
    <citation type="submission" date="2022-03" db="EMBL/GenBank/DDBJ databases">
        <title>Draft genome sequence of Furfurilactobacillus curtus JCM 31185.</title>
        <authorList>
            <person name="Suzuki S."/>
            <person name="Endo A."/>
            <person name="Kajikawa A."/>
        </authorList>
    </citation>
    <scope>NUCLEOTIDE SEQUENCE [LARGE SCALE GENOMIC DNA]</scope>
    <source>
        <strain evidence="14 15">JCM 31185</strain>
    </source>
</reference>
<comment type="similarity">
    <text evidence="2 9">Belongs to the TRAFAC class OBG-HflX-like GTPase superfamily. OBG GTPase family.</text>
</comment>
<evidence type="ECO:0000256" key="10">
    <source>
        <dbReference type="SAM" id="MobiDB-lite"/>
    </source>
</evidence>
<dbReference type="PROSITE" id="PS51881">
    <property type="entry name" value="OCT"/>
    <property type="match status" value="1"/>
</dbReference>
<feature type="binding site" evidence="9">
    <location>
        <begin position="213"/>
        <end position="216"/>
    </location>
    <ligand>
        <name>GTP</name>
        <dbReference type="ChEBI" id="CHEBI:37565"/>
    </ligand>
</feature>
<dbReference type="InterPro" id="IPR027417">
    <property type="entry name" value="P-loop_NTPase"/>
</dbReference>
<evidence type="ECO:0000256" key="3">
    <source>
        <dbReference type="ARBA" id="ARBA00022490"/>
    </source>
</evidence>
<dbReference type="EMBL" id="BQXO01000001">
    <property type="protein sequence ID" value="GKT05166.1"/>
    <property type="molecule type" value="Genomic_DNA"/>
</dbReference>
<dbReference type="Gene3D" id="3.40.50.300">
    <property type="entry name" value="P-loop containing nucleotide triphosphate hydrolases"/>
    <property type="match status" value="1"/>
</dbReference>
<keyword evidence="7 9" id="KW-0460">Magnesium</keyword>
<feature type="binding site" evidence="9">
    <location>
        <begin position="289"/>
        <end position="292"/>
    </location>
    <ligand>
        <name>GTP</name>
        <dbReference type="ChEBI" id="CHEBI:37565"/>
    </ligand>
</feature>
<sequence>MAFVDQATIEVKGGNGGNGIVSFRREKFVANGGPFGGDGGHGGNVIMVVDEGLRTLMDFRYNRHYKAKHGGNGMTKGMTGRSAVDLIVKVPGGTIIRDLDTDEVLGDLTEPGEQLVIAKGGRGGRGNMKFATPKNPAPEIAENGEPGQERRIGLELQLLADVGLVGFPSVGKSTLMSVITNAKPKIAAYHFTTIDPNIGMVRLEDGRDFVMADLPGLIEGASDGVGLGFQFLRHVERTRVLLHLVAMGGDEFMDETTSQLPIDAFRAINKELGEYDADLLERPQIVVATKMDLPGAQERFDAFKAAIAADDSLSTTPQVLAISSVTHEGLTPLINATADLLATTPVFKPAVDEPTDGVLYQFDPEEVPAFTVDQDEDGTWVLSGDKLERLFKMTNTQHEQSMIRFARQLRGLGVDDALREAGAKDGDMVQILDFTFDFIE</sequence>